<dbReference type="SMART" id="SM00650">
    <property type="entry name" value="rADc"/>
    <property type="match status" value="1"/>
</dbReference>
<dbReference type="Pfam" id="PF00398">
    <property type="entry name" value="RrnaAD"/>
    <property type="match status" value="1"/>
</dbReference>
<keyword evidence="2" id="KW-0808">Transferase</keyword>
<accession>A0ABP8LIB6</accession>
<organism evidence="6 7">
    <name type="scientific">Georgenia halophila</name>
    <dbReference type="NCBI Taxonomy" id="620889"/>
    <lineage>
        <taxon>Bacteria</taxon>
        <taxon>Bacillati</taxon>
        <taxon>Actinomycetota</taxon>
        <taxon>Actinomycetes</taxon>
        <taxon>Micrococcales</taxon>
        <taxon>Bogoriellaceae</taxon>
        <taxon>Georgenia</taxon>
    </lineage>
</organism>
<dbReference type="EMBL" id="BAABGN010000013">
    <property type="protein sequence ID" value="GAA4430280.1"/>
    <property type="molecule type" value="Genomic_DNA"/>
</dbReference>
<keyword evidence="4" id="KW-0694">RNA-binding</keyword>
<evidence type="ECO:0000256" key="4">
    <source>
        <dbReference type="ARBA" id="ARBA00022884"/>
    </source>
</evidence>
<dbReference type="InterPro" id="IPR020598">
    <property type="entry name" value="rRNA_Ade_methylase_Trfase_N"/>
</dbReference>
<proteinExistence type="predicted"/>
<dbReference type="Gene3D" id="3.40.50.150">
    <property type="entry name" value="Vaccinia Virus protein VP39"/>
    <property type="match status" value="1"/>
</dbReference>
<evidence type="ECO:0000256" key="3">
    <source>
        <dbReference type="ARBA" id="ARBA00022691"/>
    </source>
</evidence>
<dbReference type="InterPro" id="IPR001737">
    <property type="entry name" value="KsgA/Erm"/>
</dbReference>
<evidence type="ECO:0000256" key="1">
    <source>
        <dbReference type="ARBA" id="ARBA00022603"/>
    </source>
</evidence>
<comment type="caution">
    <text evidence="6">The sequence shown here is derived from an EMBL/GenBank/DDBJ whole genome shotgun (WGS) entry which is preliminary data.</text>
</comment>
<dbReference type="InterPro" id="IPR029063">
    <property type="entry name" value="SAM-dependent_MTases_sf"/>
</dbReference>
<name>A0ABP8LIB6_9MICO</name>
<keyword evidence="7" id="KW-1185">Reference proteome</keyword>
<keyword evidence="1" id="KW-0489">Methyltransferase</keyword>
<gene>
    <name evidence="6" type="ORF">GCM10023169_33520</name>
</gene>
<protein>
    <recommendedName>
        <fullName evidence="5">Ribosomal RNA adenine methylase transferase N-terminal domain-containing protein</fullName>
    </recommendedName>
</protein>
<sequence length="120" mass="13317">MVAVELHAGRAAQLRGRVPDGVTVVEGDVLRIPLPRRAYRVVANPPYDVAAALVRRLTGRGSALMRGDLVLPRWQVNRYLADPPRGFTAQLGRHVPASAFRPPPRNDSAVLVLRRRPRRC</sequence>
<keyword evidence="3" id="KW-0949">S-adenosyl-L-methionine</keyword>
<feature type="domain" description="Ribosomal RNA adenine methylase transferase N-terminal" evidence="5">
    <location>
        <begin position="2"/>
        <end position="117"/>
    </location>
</feature>
<evidence type="ECO:0000256" key="2">
    <source>
        <dbReference type="ARBA" id="ARBA00022679"/>
    </source>
</evidence>
<evidence type="ECO:0000259" key="5">
    <source>
        <dbReference type="SMART" id="SM00650"/>
    </source>
</evidence>
<evidence type="ECO:0000313" key="7">
    <source>
        <dbReference type="Proteomes" id="UP001500622"/>
    </source>
</evidence>
<evidence type="ECO:0000313" key="6">
    <source>
        <dbReference type="EMBL" id="GAA4430280.1"/>
    </source>
</evidence>
<dbReference type="Proteomes" id="UP001500622">
    <property type="component" value="Unassembled WGS sequence"/>
</dbReference>
<reference evidence="7" key="1">
    <citation type="journal article" date="2019" name="Int. J. Syst. Evol. Microbiol.">
        <title>The Global Catalogue of Microorganisms (GCM) 10K type strain sequencing project: providing services to taxonomists for standard genome sequencing and annotation.</title>
        <authorList>
            <consortium name="The Broad Institute Genomics Platform"/>
            <consortium name="The Broad Institute Genome Sequencing Center for Infectious Disease"/>
            <person name="Wu L."/>
            <person name="Ma J."/>
        </authorList>
    </citation>
    <scope>NUCLEOTIDE SEQUENCE [LARGE SCALE GENOMIC DNA]</scope>
    <source>
        <strain evidence="7">JCM 17810</strain>
    </source>
</reference>
<dbReference type="SUPFAM" id="SSF53335">
    <property type="entry name" value="S-adenosyl-L-methionine-dependent methyltransferases"/>
    <property type="match status" value="1"/>
</dbReference>